<keyword evidence="4 5" id="KW-0472">Membrane</keyword>
<keyword evidence="2 5" id="KW-0812">Transmembrane</keyword>
<name>A0A077DEJ2_9BURK</name>
<evidence type="ECO:0000256" key="5">
    <source>
        <dbReference type="SAM" id="Phobius"/>
    </source>
</evidence>
<feature type="transmembrane region" description="Helical" evidence="5">
    <location>
        <begin position="143"/>
        <end position="163"/>
    </location>
</feature>
<evidence type="ECO:0000313" key="7">
    <source>
        <dbReference type="EMBL" id="AIL32586.1"/>
    </source>
</evidence>
<evidence type="ECO:0000259" key="6">
    <source>
        <dbReference type="Pfam" id="PF13748"/>
    </source>
</evidence>
<feature type="transmembrane region" description="Helical" evidence="5">
    <location>
        <begin position="53"/>
        <end position="72"/>
    </location>
</feature>
<evidence type="ECO:0000256" key="3">
    <source>
        <dbReference type="ARBA" id="ARBA00022989"/>
    </source>
</evidence>
<dbReference type="AlphaFoldDB" id="A0A077DEJ2"/>
<dbReference type="Pfam" id="PF13748">
    <property type="entry name" value="ABC_membrane_3"/>
    <property type="match status" value="1"/>
</dbReference>
<dbReference type="Gene3D" id="1.20.1560.10">
    <property type="entry name" value="ABC transporter type 1, transmembrane domain"/>
    <property type="match status" value="1"/>
</dbReference>
<keyword evidence="3 5" id="KW-1133">Transmembrane helix</keyword>
<keyword evidence="8" id="KW-1185">Reference proteome</keyword>
<dbReference type="EMBL" id="CP009238">
    <property type="protein sequence ID" value="AIL32586.1"/>
    <property type="molecule type" value="Genomic_DNA"/>
</dbReference>
<dbReference type="InterPro" id="IPR011527">
    <property type="entry name" value="ABC1_TM_dom"/>
</dbReference>
<proteinExistence type="predicted"/>
<dbReference type="Proteomes" id="UP000028945">
    <property type="component" value="Chromosome"/>
</dbReference>
<dbReference type="InterPro" id="IPR036640">
    <property type="entry name" value="ABC1_TM_sf"/>
</dbReference>
<feature type="domain" description="ABC transmembrane type-1" evidence="6">
    <location>
        <begin position="5"/>
        <end position="241"/>
    </location>
</feature>
<dbReference type="KEGG" id="bpsi:IX83_04015"/>
<accession>A0A077DEJ2</accession>
<dbReference type="eggNOG" id="COG1132">
    <property type="taxonomic scope" value="Bacteria"/>
</dbReference>
<feature type="transmembrane region" description="Helical" evidence="5">
    <location>
        <begin position="240"/>
        <end position="257"/>
    </location>
</feature>
<comment type="subcellular location">
    <subcellularLocation>
        <location evidence="1">Cell membrane</location>
        <topology evidence="1">Multi-pass membrane protein</topology>
    </subcellularLocation>
</comment>
<dbReference type="GO" id="GO:0140359">
    <property type="term" value="F:ABC-type transporter activity"/>
    <property type="evidence" value="ECO:0007669"/>
    <property type="project" value="InterPro"/>
</dbReference>
<evidence type="ECO:0000313" key="8">
    <source>
        <dbReference type="Proteomes" id="UP000028945"/>
    </source>
</evidence>
<reference evidence="7 8" key="1">
    <citation type="journal article" date="2014" name="BMC Genomics">
        <title>A genomic perspective on a new bacterial genus and species from the Alcaligenaceae family, Basilea psittacipulmonis.</title>
        <authorList>
            <person name="Whiteson K.L."/>
            <person name="Hernandez D."/>
            <person name="Lazarevic V."/>
            <person name="Gaia N."/>
            <person name="Farinelli L."/>
            <person name="Francois P."/>
            <person name="Pilo P."/>
            <person name="Frey J."/>
            <person name="Schrenzel J."/>
        </authorList>
    </citation>
    <scope>NUCLEOTIDE SEQUENCE [LARGE SCALE GENOMIC DNA]</scope>
    <source>
        <strain evidence="7 8">DSM 24701</strain>
    </source>
</reference>
<dbReference type="RefSeq" id="WP_038499437.1">
    <property type="nucleotide sequence ID" value="NZ_AFWK01000113.1"/>
</dbReference>
<protein>
    <submittedName>
        <fullName evidence="7">Membrane protein</fullName>
    </submittedName>
</protein>
<dbReference type="STRING" id="1072685.IX83_04015"/>
<feature type="transmembrane region" description="Helical" evidence="5">
    <location>
        <begin position="120"/>
        <end position="137"/>
    </location>
</feature>
<dbReference type="GO" id="GO:0005524">
    <property type="term" value="F:ATP binding"/>
    <property type="evidence" value="ECO:0007669"/>
    <property type="project" value="InterPro"/>
</dbReference>
<feature type="transmembrane region" description="Helical" evidence="5">
    <location>
        <begin position="211"/>
        <end position="234"/>
    </location>
</feature>
<evidence type="ECO:0000256" key="1">
    <source>
        <dbReference type="ARBA" id="ARBA00004651"/>
    </source>
</evidence>
<gene>
    <name evidence="7" type="ORF">IX83_04015</name>
</gene>
<dbReference type="GO" id="GO:0005886">
    <property type="term" value="C:plasma membrane"/>
    <property type="evidence" value="ECO:0007669"/>
    <property type="project" value="UniProtKB-SubCell"/>
</dbReference>
<dbReference type="OrthoDB" id="262142at2"/>
<feature type="transmembrane region" description="Helical" evidence="5">
    <location>
        <begin position="20"/>
        <end position="41"/>
    </location>
</feature>
<evidence type="ECO:0000256" key="4">
    <source>
        <dbReference type="ARBA" id="ARBA00023136"/>
    </source>
</evidence>
<dbReference type="HOGENOM" id="CLU_081577_0_0_4"/>
<dbReference type="SUPFAM" id="SSF90123">
    <property type="entry name" value="ABC transporter transmembrane region"/>
    <property type="match status" value="1"/>
</dbReference>
<evidence type="ECO:0000256" key="2">
    <source>
        <dbReference type="ARBA" id="ARBA00022692"/>
    </source>
</evidence>
<sequence>MKTILKQIAIHHHLKLIQTFALVLLENALILIYPLMASFAINAMVAKQTGLALSYAAFVLFVWLIGSARRAVDTRTFARIYAQTVVPIIVNQRKQGQAVSAITARVALSREFVNFFEEHLPTFVTAVISLFGAALMLCVLEPLVGVTGLLILLIFMGFLPKFAQINDRLYFKLNNRLEQDVHMISGGKEAQLTKHYRFIAKLRILISNREALGYLCIGTTMSLLFTIAIIKLSLAPNLSAGHIYALFSYLWTFAISLDDAPRLIEQYSELKDIGKRVQLEQEVV</sequence>
<organism evidence="7 8">
    <name type="scientific">Basilea psittacipulmonis DSM 24701</name>
    <dbReference type="NCBI Taxonomy" id="1072685"/>
    <lineage>
        <taxon>Bacteria</taxon>
        <taxon>Pseudomonadati</taxon>
        <taxon>Pseudomonadota</taxon>
        <taxon>Betaproteobacteria</taxon>
        <taxon>Burkholderiales</taxon>
        <taxon>Alcaligenaceae</taxon>
        <taxon>Basilea</taxon>
    </lineage>
</organism>